<accession>A0A7W7W0D5</accession>
<dbReference type="Pfam" id="PF19590">
    <property type="entry name" value="TrbL_3"/>
    <property type="match status" value="1"/>
</dbReference>
<feature type="compositionally biased region" description="Polar residues" evidence="1">
    <location>
        <begin position="330"/>
        <end position="340"/>
    </location>
</feature>
<reference evidence="3 4" key="1">
    <citation type="submission" date="2020-08" db="EMBL/GenBank/DDBJ databases">
        <title>Sequencing the genomes of 1000 actinobacteria strains.</title>
        <authorList>
            <person name="Klenk H.-P."/>
        </authorList>
    </citation>
    <scope>NUCLEOTIDE SEQUENCE [LARGE SCALE GENOMIC DNA]</scope>
    <source>
        <strain evidence="3 4">DSM 41654</strain>
    </source>
</reference>
<evidence type="ECO:0008006" key="5">
    <source>
        <dbReference type="Google" id="ProtNLM"/>
    </source>
</evidence>
<organism evidence="3 4">
    <name type="scientific">Kitasatospora kifunensis</name>
    <name type="common">Streptomyces kifunensis</name>
    <dbReference type="NCBI Taxonomy" id="58351"/>
    <lineage>
        <taxon>Bacteria</taxon>
        <taxon>Bacillati</taxon>
        <taxon>Actinomycetota</taxon>
        <taxon>Actinomycetes</taxon>
        <taxon>Kitasatosporales</taxon>
        <taxon>Streptomycetaceae</taxon>
        <taxon>Kitasatospora</taxon>
    </lineage>
</organism>
<dbReference type="AlphaFoldDB" id="A0A7W7W0D5"/>
<gene>
    <name evidence="3" type="ORF">FHR34_008152</name>
</gene>
<proteinExistence type="predicted"/>
<keyword evidence="2" id="KW-0812">Transmembrane</keyword>
<sequence>MSGTCWNPVNWGDCIESGATDVGVSVVAQFVQWSIQMVGDVAGTVVSWWVKVPTAGFVGDGTIQWVWDHLSWLTMWVGVLSLLLAAGRIALQRRAEPAIDAVKGMVNLAVVTSAAYTGLVLLTSAGDSFSEWIINQALQGQDFGNSIVGWLVITNSSGGPLLALGLAQVATLACLFQVGLMLVRTAMLILLMGVLPLSAAASTTATGQNWFKKICAWMLAFILYKPVAAVVYAAAFKMISSLKTNQSSNGLIVSVAGIIMLILAVIALPAMMRLLVPMVDKAGGGSGGAGGALGAASSLASGAKAISGAKSGGGGASGRGGGGGNKGSAPQGSKTVPSQSAPAAQGAAQGAGAAAAKAGATAAKVNPVGAAATVATEAAKTVKKVADGAAGSGGTSGGPDGSQ</sequence>
<dbReference type="InterPro" id="IPR045782">
    <property type="entry name" value="TrbL_3"/>
</dbReference>
<keyword evidence="2" id="KW-1133">Transmembrane helix</keyword>
<evidence type="ECO:0000256" key="2">
    <source>
        <dbReference type="SAM" id="Phobius"/>
    </source>
</evidence>
<name>A0A7W7W0D5_KITKI</name>
<dbReference type="RefSeq" id="WP_184947004.1">
    <property type="nucleotide sequence ID" value="NZ_JACHJV010000004.1"/>
</dbReference>
<evidence type="ECO:0000313" key="4">
    <source>
        <dbReference type="Proteomes" id="UP000540506"/>
    </source>
</evidence>
<feature type="transmembrane region" description="Helical" evidence="2">
    <location>
        <begin position="70"/>
        <end position="91"/>
    </location>
</feature>
<evidence type="ECO:0000256" key="1">
    <source>
        <dbReference type="SAM" id="MobiDB-lite"/>
    </source>
</evidence>
<dbReference type="EMBL" id="JACHJV010000004">
    <property type="protein sequence ID" value="MBB4929053.1"/>
    <property type="molecule type" value="Genomic_DNA"/>
</dbReference>
<keyword evidence="2" id="KW-0472">Membrane</keyword>
<feature type="compositionally biased region" description="Gly residues" evidence="1">
    <location>
        <begin position="313"/>
        <end position="326"/>
    </location>
</feature>
<feature type="region of interest" description="Disordered" evidence="1">
    <location>
        <begin position="313"/>
        <end position="348"/>
    </location>
</feature>
<protein>
    <recommendedName>
        <fullName evidence="5">TrbL/VirB6 plasmid conjugal transfer protein</fullName>
    </recommendedName>
</protein>
<evidence type="ECO:0000313" key="3">
    <source>
        <dbReference type="EMBL" id="MBB4929053.1"/>
    </source>
</evidence>
<feature type="transmembrane region" description="Helical" evidence="2">
    <location>
        <begin position="251"/>
        <end position="271"/>
    </location>
</feature>
<comment type="caution">
    <text evidence="3">The sequence shown here is derived from an EMBL/GenBank/DDBJ whole genome shotgun (WGS) entry which is preliminary data.</text>
</comment>
<keyword evidence="4" id="KW-1185">Reference proteome</keyword>
<dbReference type="Proteomes" id="UP000540506">
    <property type="component" value="Unassembled WGS sequence"/>
</dbReference>
<feature type="transmembrane region" description="Helical" evidence="2">
    <location>
        <begin position="217"/>
        <end position="239"/>
    </location>
</feature>